<proteinExistence type="inferred from homology"/>
<dbReference type="PANTHER" id="PTHR42904">
    <property type="entry name" value="NUDIX HYDROLASE, NUDC SUBFAMILY"/>
    <property type="match status" value="1"/>
</dbReference>
<accession>A0AA86R9P0</accession>
<evidence type="ECO:0000256" key="3">
    <source>
        <dbReference type="ARBA" id="ARBA00009595"/>
    </source>
</evidence>
<evidence type="ECO:0000313" key="11">
    <source>
        <dbReference type="Proteomes" id="UP001642409"/>
    </source>
</evidence>
<dbReference type="AlphaFoldDB" id="A0AA86R9P0"/>
<dbReference type="PANTHER" id="PTHR42904:SF6">
    <property type="entry name" value="NAD-CAPPED RNA HYDROLASE NUDT12"/>
    <property type="match status" value="1"/>
</dbReference>
<name>A0AA86R9P0_9EUKA</name>
<keyword evidence="6" id="KW-0460">Magnesium</keyword>
<comment type="similarity">
    <text evidence="3">Belongs to the Nudix hydrolase family. NudC subfamily.</text>
</comment>
<keyword evidence="5" id="KW-0378">Hydrolase</keyword>
<reference evidence="9" key="1">
    <citation type="submission" date="2023-06" db="EMBL/GenBank/DDBJ databases">
        <authorList>
            <person name="Kurt Z."/>
        </authorList>
    </citation>
    <scope>NUCLEOTIDE SEQUENCE</scope>
</reference>
<dbReference type="InterPro" id="IPR015797">
    <property type="entry name" value="NUDIX_hydrolase-like_dom_sf"/>
</dbReference>
<comment type="cofactor">
    <cofactor evidence="1">
        <name>Mg(2+)</name>
        <dbReference type="ChEBI" id="CHEBI:18420"/>
    </cofactor>
</comment>
<comment type="caution">
    <text evidence="9">The sequence shown here is derived from an EMBL/GenBank/DDBJ whole genome shotgun (WGS) entry which is preliminary data.</text>
</comment>
<dbReference type="Gene3D" id="3.90.79.20">
    <property type="match status" value="1"/>
</dbReference>
<dbReference type="Proteomes" id="UP001642409">
    <property type="component" value="Unassembled WGS sequence"/>
</dbReference>
<organism evidence="9">
    <name type="scientific">Hexamita inflata</name>
    <dbReference type="NCBI Taxonomy" id="28002"/>
    <lineage>
        <taxon>Eukaryota</taxon>
        <taxon>Metamonada</taxon>
        <taxon>Diplomonadida</taxon>
        <taxon>Hexamitidae</taxon>
        <taxon>Hexamitinae</taxon>
        <taxon>Hexamita</taxon>
    </lineage>
</organism>
<protein>
    <submittedName>
        <fullName evidence="9">NADH pyrophosphatase</fullName>
    </submittedName>
    <submittedName>
        <fullName evidence="10">NADH_pyrophosphatase</fullName>
    </submittedName>
</protein>
<dbReference type="GO" id="GO:0035529">
    <property type="term" value="F:NADH pyrophosphatase activity"/>
    <property type="evidence" value="ECO:0007669"/>
    <property type="project" value="TreeGrafter"/>
</dbReference>
<comment type="cofactor">
    <cofactor evidence="2">
        <name>Zn(2+)</name>
        <dbReference type="ChEBI" id="CHEBI:29105"/>
    </cofactor>
</comment>
<dbReference type="GO" id="GO:0046872">
    <property type="term" value="F:metal ion binding"/>
    <property type="evidence" value="ECO:0007669"/>
    <property type="project" value="UniProtKB-KW"/>
</dbReference>
<evidence type="ECO:0000256" key="1">
    <source>
        <dbReference type="ARBA" id="ARBA00001946"/>
    </source>
</evidence>
<evidence type="ECO:0000256" key="4">
    <source>
        <dbReference type="ARBA" id="ARBA00022723"/>
    </source>
</evidence>
<dbReference type="GO" id="GO:0005829">
    <property type="term" value="C:cytosol"/>
    <property type="evidence" value="ECO:0007669"/>
    <property type="project" value="TreeGrafter"/>
</dbReference>
<dbReference type="InterPro" id="IPR050241">
    <property type="entry name" value="NAD-cap_RNA_hydrolase_NudC"/>
</dbReference>
<keyword evidence="4" id="KW-0479">Metal-binding</keyword>
<dbReference type="Gene3D" id="3.90.79.10">
    <property type="entry name" value="Nucleoside Triphosphate Pyrophosphohydrolase"/>
    <property type="match status" value="1"/>
</dbReference>
<evidence type="ECO:0000313" key="10">
    <source>
        <dbReference type="EMBL" id="CAL6000020.1"/>
    </source>
</evidence>
<reference evidence="10 11" key="2">
    <citation type="submission" date="2024-07" db="EMBL/GenBank/DDBJ databases">
        <authorList>
            <person name="Akdeniz Z."/>
        </authorList>
    </citation>
    <scope>NUCLEOTIDE SEQUENCE [LARGE SCALE GENOMIC DNA]</scope>
</reference>
<evidence type="ECO:0000313" key="9">
    <source>
        <dbReference type="EMBL" id="CAI9969936.1"/>
    </source>
</evidence>
<gene>
    <name evidence="10" type="ORF">HINF_LOCUS16500</name>
    <name evidence="9" type="ORF">HINF_LOCUS57581</name>
</gene>
<comment type="catalytic activity">
    <reaction evidence="7">
        <text>a 5'-end NAD(+)-phospho-ribonucleoside in mRNA + H2O = a 5'-end phospho-adenosine-phospho-ribonucleoside in mRNA + beta-nicotinamide D-ribonucleotide + 2 H(+)</text>
        <dbReference type="Rhea" id="RHEA:60876"/>
        <dbReference type="Rhea" id="RHEA-COMP:15698"/>
        <dbReference type="Rhea" id="RHEA-COMP:15719"/>
        <dbReference type="ChEBI" id="CHEBI:14649"/>
        <dbReference type="ChEBI" id="CHEBI:15377"/>
        <dbReference type="ChEBI" id="CHEBI:15378"/>
        <dbReference type="ChEBI" id="CHEBI:144029"/>
        <dbReference type="ChEBI" id="CHEBI:144051"/>
    </reaction>
    <physiologicalReaction direction="left-to-right" evidence="7">
        <dbReference type="Rhea" id="RHEA:60877"/>
    </physiologicalReaction>
</comment>
<dbReference type="PROSITE" id="PS51462">
    <property type="entry name" value="NUDIX"/>
    <property type="match status" value="1"/>
</dbReference>
<keyword evidence="11" id="KW-1185">Reference proteome</keyword>
<dbReference type="Pfam" id="PF00293">
    <property type="entry name" value="NUDIX"/>
    <property type="match status" value="1"/>
</dbReference>
<evidence type="ECO:0000256" key="2">
    <source>
        <dbReference type="ARBA" id="ARBA00001947"/>
    </source>
</evidence>
<feature type="domain" description="Nudix hydrolase" evidence="8">
    <location>
        <begin position="165"/>
        <end position="290"/>
    </location>
</feature>
<dbReference type="EMBL" id="CAXDID020000040">
    <property type="protein sequence ID" value="CAL6000020.1"/>
    <property type="molecule type" value="Genomic_DNA"/>
</dbReference>
<dbReference type="EMBL" id="CATOUU010001064">
    <property type="protein sequence ID" value="CAI9969936.1"/>
    <property type="molecule type" value="Genomic_DNA"/>
</dbReference>
<evidence type="ECO:0000259" key="8">
    <source>
        <dbReference type="PROSITE" id="PS51462"/>
    </source>
</evidence>
<evidence type="ECO:0000256" key="5">
    <source>
        <dbReference type="ARBA" id="ARBA00022801"/>
    </source>
</evidence>
<evidence type="ECO:0000256" key="7">
    <source>
        <dbReference type="ARBA" id="ARBA00023679"/>
    </source>
</evidence>
<dbReference type="InterPro" id="IPR000086">
    <property type="entry name" value="NUDIX_hydrolase_dom"/>
</dbReference>
<evidence type="ECO:0000256" key="6">
    <source>
        <dbReference type="ARBA" id="ARBA00022842"/>
    </source>
</evidence>
<dbReference type="GO" id="GO:0006742">
    <property type="term" value="P:NADP+ catabolic process"/>
    <property type="evidence" value="ECO:0007669"/>
    <property type="project" value="TreeGrafter"/>
</dbReference>
<dbReference type="GO" id="GO:0005777">
    <property type="term" value="C:peroxisome"/>
    <property type="evidence" value="ECO:0007669"/>
    <property type="project" value="TreeGrafter"/>
</dbReference>
<sequence>MKATFSSLTYCHDGFERVFEPLTAEQIQRALSSALSKIVTFQSETFDILFHDCQYILSIAEIVDLFHVDLKEQYASGNVSLIGYLGDACVFLFKTTQTNKEFINFYNAKYADFDRLSQVTGLGYATTRFHWQSKFCSRCQQKLEFQSTSQTYMRCKPCNLEFYPPIQPAIIALVYFRDEILVYHRRENIYTHISGFLEPVETAIQATYRELNEELGLQKHQIQSVEPMSETQPWPSRYCSLMMPFKVELKEKLEFKPTKEVSESKWISKQLFLEAANRSDKGEKVEWIVPSIKTVARFMMEKFFE</sequence>
<dbReference type="SUPFAM" id="SSF55811">
    <property type="entry name" value="Nudix"/>
    <property type="match status" value="1"/>
</dbReference>
<dbReference type="GO" id="GO:0019677">
    <property type="term" value="P:NAD+ catabolic process"/>
    <property type="evidence" value="ECO:0007669"/>
    <property type="project" value="TreeGrafter"/>
</dbReference>